<accession>A0A6J5RZN2</accession>
<dbReference type="NCBIfam" id="NF047561">
    <property type="entry name" value="orf58_phage_fam"/>
    <property type="match status" value="1"/>
</dbReference>
<protein>
    <recommendedName>
        <fullName evidence="2">Tail protein</fullName>
    </recommendedName>
</protein>
<evidence type="ECO:0008006" key="2">
    <source>
        <dbReference type="Google" id="ProtNLM"/>
    </source>
</evidence>
<proteinExistence type="predicted"/>
<name>A0A6J5RZN2_9CAUD</name>
<sequence>MALYDRVASLTIGKPTGQAIEIRDLRFAFSIEKGAGENPNTCTCRVYNLNPYSRAMVETVNNVLILKAGYARDVGELTIFTGTVTRAITKREGADLVTELEMSDGGLEYRDKKTSFSFAPGVSAQAVLTNIAATFSLPVRPLPADIAQKQYAEGFAFVGRSREAMAKACEYLGLEWSLQNREVQILKKGKAVAMQAFVLSPETGLIGSPESEHKTLGEKAAAKKGITEKQKGVRVTFGTVDTGDKEKKLEVQGWKVKTLLQPTMQPGGYVRLDTKTIKGEFFRVESVTHSGDTHGNDWVSDLTLRYV</sequence>
<reference evidence="1" key="1">
    <citation type="submission" date="2020-05" db="EMBL/GenBank/DDBJ databases">
        <authorList>
            <person name="Chiriac C."/>
            <person name="Salcher M."/>
            <person name="Ghai R."/>
            <person name="Kavagutti S V."/>
        </authorList>
    </citation>
    <scope>NUCLEOTIDE SEQUENCE</scope>
</reference>
<evidence type="ECO:0000313" key="1">
    <source>
        <dbReference type="EMBL" id="CAB4197895.1"/>
    </source>
</evidence>
<organism evidence="1">
    <name type="scientific">uncultured Caudovirales phage</name>
    <dbReference type="NCBI Taxonomy" id="2100421"/>
    <lineage>
        <taxon>Viruses</taxon>
        <taxon>Duplodnaviria</taxon>
        <taxon>Heunggongvirae</taxon>
        <taxon>Uroviricota</taxon>
        <taxon>Caudoviricetes</taxon>
        <taxon>Peduoviridae</taxon>
        <taxon>Maltschvirus</taxon>
        <taxon>Maltschvirus maltsch</taxon>
    </lineage>
</organism>
<dbReference type="EMBL" id="LR797271">
    <property type="protein sequence ID" value="CAB4197895.1"/>
    <property type="molecule type" value="Genomic_DNA"/>
</dbReference>
<gene>
    <name evidence="1" type="ORF">UFOVP1309_40</name>
</gene>